<dbReference type="EMBL" id="UGTM01000002">
    <property type="protein sequence ID" value="SUB94341.1"/>
    <property type="molecule type" value="Genomic_DNA"/>
</dbReference>
<sequence>MNICFYTAFEISPIQGGTERITYTIAKNLKDIYGWKCYSVFSAKSRTGKVSDIFDGSVLIANPSRDKNQLKSILLQWEINVFINQGAFYLSKMLAEILQSVGSKYVFCHHFEPGWEVNFLSFLSSITKWRENKSLNNFVKIWLYPYYKFRNRRILPKQYEQTYQVADKVVLLSRRFIPQFVKYGSIKDNQNFIVIHNSLSFESFYNVTKLNEKEKMVLIVSRMDETQKRISYALKIWREVEKSGDFPDWSLHIVGTGNDLDKYIHYVNYKHLKHVFFEGSHPSESFYKRASLFMMTSQSEGWGLTLTEAQQNGCVPLAFDTYASLHEIITDGYNGYIIPKDDLKGYVERLKEIMRDDSLRKQLALTAINSSHRFEQNRIIKQWYNLLQNVFDKR</sequence>
<dbReference type="AlphaFoldDB" id="A0A379EDR3"/>
<keyword evidence="3" id="KW-0328">Glycosyltransferase</keyword>
<evidence type="ECO:0000259" key="2">
    <source>
        <dbReference type="Pfam" id="PF00534"/>
    </source>
</evidence>
<dbReference type="RefSeq" id="WP_025068229.1">
    <property type="nucleotide sequence ID" value="NZ_CAUVPN010000010.1"/>
</dbReference>
<dbReference type="GO" id="GO:0009103">
    <property type="term" value="P:lipopolysaccharide biosynthetic process"/>
    <property type="evidence" value="ECO:0007669"/>
    <property type="project" value="TreeGrafter"/>
</dbReference>
<evidence type="ECO:0000313" key="4">
    <source>
        <dbReference type="Proteomes" id="UP000255469"/>
    </source>
</evidence>
<dbReference type="SUPFAM" id="SSF53756">
    <property type="entry name" value="UDP-Glycosyltransferase/glycogen phosphorylase"/>
    <property type="match status" value="1"/>
</dbReference>
<protein>
    <submittedName>
        <fullName evidence="3">Probable poly(Glycerol-phosphate) alpha-glucosyltransferase</fullName>
        <ecNumber evidence="3">2.4.1.52</ecNumber>
    </submittedName>
</protein>
<dbReference type="InterPro" id="IPR001296">
    <property type="entry name" value="Glyco_trans_1"/>
</dbReference>
<dbReference type="Proteomes" id="UP000255469">
    <property type="component" value="Unassembled WGS sequence"/>
</dbReference>
<evidence type="ECO:0000313" key="3">
    <source>
        <dbReference type="EMBL" id="SUB94341.1"/>
    </source>
</evidence>
<feature type="domain" description="Glycosyl transferase family 1" evidence="2">
    <location>
        <begin position="206"/>
        <end position="364"/>
    </location>
</feature>
<keyword evidence="1 3" id="KW-0808">Transferase</keyword>
<evidence type="ECO:0000256" key="1">
    <source>
        <dbReference type="ARBA" id="ARBA00022679"/>
    </source>
</evidence>
<gene>
    <name evidence="3" type="primary">tagE_2</name>
    <name evidence="3" type="ORF">NCTC13067_02210</name>
</gene>
<name>A0A379EDR3_9BACT</name>
<dbReference type="PANTHER" id="PTHR46401">
    <property type="entry name" value="GLYCOSYLTRANSFERASE WBBK-RELATED"/>
    <property type="match status" value="1"/>
</dbReference>
<dbReference type="Pfam" id="PF00534">
    <property type="entry name" value="Glycos_transf_1"/>
    <property type="match status" value="1"/>
</dbReference>
<organism evidence="3 4">
    <name type="scientific">Prevotella denticola</name>
    <dbReference type="NCBI Taxonomy" id="28129"/>
    <lineage>
        <taxon>Bacteria</taxon>
        <taxon>Pseudomonadati</taxon>
        <taxon>Bacteroidota</taxon>
        <taxon>Bacteroidia</taxon>
        <taxon>Bacteroidales</taxon>
        <taxon>Prevotellaceae</taxon>
        <taxon>Prevotella</taxon>
    </lineage>
</organism>
<reference evidence="3 4" key="1">
    <citation type="submission" date="2018-06" db="EMBL/GenBank/DDBJ databases">
        <authorList>
            <consortium name="Pathogen Informatics"/>
            <person name="Doyle S."/>
        </authorList>
    </citation>
    <scope>NUCLEOTIDE SEQUENCE [LARGE SCALE GENOMIC DNA]</scope>
    <source>
        <strain evidence="3 4">NCTC13067</strain>
    </source>
</reference>
<proteinExistence type="predicted"/>
<dbReference type="Gene3D" id="3.40.50.2000">
    <property type="entry name" value="Glycogen Phosphorylase B"/>
    <property type="match status" value="2"/>
</dbReference>
<dbReference type="GO" id="GO:0047265">
    <property type="term" value="F:poly(glycerol-phosphate) alpha-glucosyltransferase activity"/>
    <property type="evidence" value="ECO:0007669"/>
    <property type="project" value="UniProtKB-EC"/>
</dbReference>
<dbReference type="PANTHER" id="PTHR46401:SF2">
    <property type="entry name" value="GLYCOSYLTRANSFERASE WBBK-RELATED"/>
    <property type="match status" value="1"/>
</dbReference>
<dbReference type="EC" id="2.4.1.52" evidence="3"/>
<accession>A0A379EDR3</accession>